<gene>
    <name evidence="1" type="ORF">LSINAPIS_LOCUS4867</name>
</gene>
<evidence type="ECO:0000313" key="1">
    <source>
        <dbReference type="EMBL" id="VVC92403.1"/>
    </source>
</evidence>
<dbReference type="EMBL" id="FZQP02001315">
    <property type="protein sequence ID" value="VVC92403.1"/>
    <property type="molecule type" value="Genomic_DNA"/>
</dbReference>
<proteinExistence type="predicted"/>
<protein>
    <submittedName>
        <fullName evidence="1">Uncharacterized protein</fullName>
    </submittedName>
</protein>
<organism evidence="1 2">
    <name type="scientific">Leptidea sinapis</name>
    <dbReference type="NCBI Taxonomy" id="189913"/>
    <lineage>
        <taxon>Eukaryota</taxon>
        <taxon>Metazoa</taxon>
        <taxon>Ecdysozoa</taxon>
        <taxon>Arthropoda</taxon>
        <taxon>Hexapoda</taxon>
        <taxon>Insecta</taxon>
        <taxon>Pterygota</taxon>
        <taxon>Neoptera</taxon>
        <taxon>Endopterygota</taxon>
        <taxon>Lepidoptera</taxon>
        <taxon>Glossata</taxon>
        <taxon>Ditrysia</taxon>
        <taxon>Papilionoidea</taxon>
        <taxon>Pieridae</taxon>
        <taxon>Dismorphiinae</taxon>
        <taxon>Leptidea</taxon>
    </lineage>
</organism>
<reference evidence="1 2" key="1">
    <citation type="submission" date="2017-07" db="EMBL/GenBank/DDBJ databases">
        <authorList>
            <person name="Talla V."/>
            <person name="Backstrom N."/>
        </authorList>
    </citation>
    <scope>NUCLEOTIDE SEQUENCE [LARGE SCALE GENOMIC DNA]</scope>
</reference>
<dbReference type="Proteomes" id="UP000324832">
    <property type="component" value="Unassembled WGS sequence"/>
</dbReference>
<evidence type="ECO:0000313" key="2">
    <source>
        <dbReference type="Proteomes" id="UP000324832"/>
    </source>
</evidence>
<accession>A0A5E4Q2C3</accession>
<dbReference type="AlphaFoldDB" id="A0A5E4Q2C3"/>
<sequence length="98" mass="11510">MNGPFTRKFYSVSQLSCKRTCLTNKVTCLRHHLCTIRSINTSAFIYFVITIHLSHIDKVTLINDMRRGRVTVQVYGDVIIVKVINMIQFHLVYCVRYR</sequence>
<keyword evidence="2" id="KW-1185">Reference proteome</keyword>
<name>A0A5E4Q2C3_9NEOP</name>